<keyword evidence="2" id="KW-0472">Membrane</keyword>
<keyword evidence="5" id="KW-1185">Reference proteome</keyword>
<evidence type="ECO:0000259" key="3">
    <source>
        <dbReference type="Pfam" id="PF13490"/>
    </source>
</evidence>
<sequence length="186" mass="20908">MNMKTKHYQTELALLVGDDLPEADAAEVYRHLSTCPECRGHLQKLKKSQDRLSDYALSTSEVPSIDLRTRVQKSLPSAAQVERRHRLLHTWAPAATVVVACTLLFMVMGPEQSTAPVPGGSSSAHLRSARVNGDMLNRVTFDPEHFERMAAPNQEMQKGAIYRQPQLDMREQQQQSIPSFPSRQLD</sequence>
<dbReference type="AlphaFoldDB" id="A0A518CPK5"/>
<dbReference type="Pfam" id="PF13490">
    <property type="entry name" value="zf-HC2"/>
    <property type="match status" value="1"/>
</dbReference>
<evidence type="ECO:0000256" key="1">
    <source>
        <dbReference type="SAM" id="MobiDB-lite"/>
    </source>
</evidence>
<evidence type="ECO:0000313" key="4">
    <source>
        <dbReference type="EMBL" id="QDU81159.1"/>
    </source>
</evidence>
<dbReference type="KEGG" id="plon:Pla110_28960"/>
<accession>A0A518CPK5</accession>
<evidence type="ECO:0000256" key="2">
    <source>
        <dbReference type="SAM" id="Phobius"/>
    </source>
</evidence>
<keyword evidence="2" id="KW-0812">Transmembrane</keyword>
<dbReference type="InterPro" id="IPR027383">
    <property type="entry name" value="Znf_put"/>
</dbReference>
<name>A0A518CPK5_9PLAN</name>
<feature type="domain" description="Putative zinc-finger" evidence="3">
    <location>
        <begin position="12"/>
        <end position="39"/>
    </location>
</feature>
<feature type="transmembrane region" description="Helical" evidence="2">
    <location>
        <begin position="87"/>
        <end position="108"/>
    </location>
</feature>
<organism evidence="4 5">
    <name type="scientific">Polystyrenella longa</name>
    <dbReference type="NCBI Taxonomy" id="2528007"/>
    <lineage>
        <taxon>Bacteria</taxon>
        <taxon>Pseudomonadati</taxon>
        <taxon>Planctomycetota</taxon>
        <taxon>Planctomycetia</taxon>
        <taxon>Planctomycetales</taxon>
        <taxon>Planctomycetaceae</taxon>
        <taxon>Polystyrenella</taxon>
    </lineage>
</organism>
<dbReference type="Proteomes" id="UP000317178">
    <property type="component" value="Chromosome"/>
</dbReference>
<dbReference type="EMBL" id="CP036281">
    <property type="protein sequence ID" value="QDU81159.1"/>
    <property type="molecule type" value="Genomic_DNA"/>
</dbReference>
<dbReference type="Gene3D" id="1.10.10.1320">
    <property type="entry name" value="Anti-sigma factor, zinc-finger domain"/>
    <property type="match status" value="1"/>
</dbReference>
<reference evidence="4 5" key="1">
    <citation type="submission" date="2019-02" db="EMBL/GenBank/DDBJ databases">
        <title>Deep-cultivation of Planctomycetes and their phenomic and genomic characterization uncovers novel biology.</title>
        <authorList>
            <person name="Wiegand S."/>
            <person name="Jogler M."/>
            <person name="Boedeker C."/>
            <person name="Pinto D."/>
            <person name="Vollmers J."/>
            <person name="Rivas-Marin E."/>
            <person name="Kohn T."/>
            <person name="Peeters S.H."/>
            <person name="Heuer A."/>
            <person name="Rast P."/>
            <person name="Oberbeckmann S."/>
            <person name="Bunk B."/>
            <person name="Jeske O."/>
            <person name="Meyerdierks A."/>
            <person name="Storesund J.E."/>
            <person name="Kallscheuer N."/>
            <person name="Luecker S."/>
            <person name="Lage O.M."/>
            <person name="Pohl T."/>
            <person name="Merkel B.J."/>
            <person name="Hornburger P."/>
            <person name="Mueller R.-W."/>
            <person name="Bruemmer F."/>
            <person name="Labrenz M."/>
            <person name="Spormann A.M."/>
            <person name="Op den Camp H."/>
            <person name="Overmann J."/>
            <person name="Amann R."/>
            <person name="Jetten M.S.M."/>
            <person name="Mascher T."/>
            <person name="Medema M.H."/>
            <person name="Devos D.P."/>
            <person name="Kaster A.-K."/>
            <person name="Ovreas L."/>
            <person name="Rohde M."/>
            <person name="Galperin M.Y."/>
            <person name="Jogler C."/>
        </authorList>
    </citation>
    <scope>NUCLEOTIDE SEQUENCE [LARGE SCALE GENOMIC DNA]</scope>
    <source>
        <strain evidence="4 5">Pla110</strain>
    </source>
</reference>
<proteinExistence type="predicted"/>
<dbReference type="InterPro" id="IPR041916">
    <property type="entry name" value="Anti_sigma_zinc_sf"/>
</dbReference>
<feature type="compositionally biased region" description="Polar residues" evidence="1">
    <location>
        <begin position="172"/>
        <end position="186"/>
    </location>
</feature>
<protein>
    <recommendedName>
        <fullName evidence="3">Putative zinc-finger domain-containing protein</fullName>
    </recommendedName>
</protein>
<evidence type="ECO:0000313" key="5">
    <source>
        <dbReference type="Proteomes" id="UP000317178"/>
    </source>
</evidence>
<keyword evidence="2" id="KW-1133">Transmembrane helix</keyword>
<feature type="region of interest" description="Disordered" evidence="1">
    <location>
        <begin position="150"/>
        <end position="186"/>
    </location>
</feature>
<dbReference type="RefSeq" id="WP_197440201.1">
    <property type="nucleotide sequence ID" value="NZ_CP036281.1"/>
</dbReference>
<gene>
    <name evidence="4" type="ORF">Pla110_28960</name>
</gene>